<keyword evidence="9 16" id="KW-0378">Hydrolase</keyword>
<dbReference type="InterPro" id="IPR036279">
    <property type="entry name" value="5-3_exonuclease_C_sf"/>
</dbReference>
<dbReference type="FunFam" id="1.20.1060.10:FF:000001">
    <property type="entry name" value="DNA polymerase I"/>
    <property type="match status" value="1"/>
</dbReference>
<dbReference type="InterPro" id="IPR020046">
    <property type="entry name" value="5-3_exonucl_a-hlix_arch_N"/>
</dbReference>
<evidence type="ECO:0000256" key="14">
    <source>
        <dbReference type="ARBA" id="ARBA00049244"/>
    </source>
</evidence>
<evidence type="ECO:0000259" key="19">
    <source>
        <dbReference type="SMART" id="SM00482"/>
    </source>
</evidence>
<evidence type="ECO:0000313" key="20">
    <source>
        <dbReference type="EMBL" id="QDT53414.1"/>
    </source>
</evidence>
<dbReference type="InterPro" id="IPR008918">
    <property type="entry name" value="HhH2"/>
</dbReference>
<keyword evidence="13 16" id="KW-0234">DNA repair</keyword>
<evidence type="ECO:0000256" key="2">
    <source>
        <dbReference type="ARBA" id="ARBA00012417"/>
    </source>
</evidence>
<evidence type="ECO:0000256" key="8">
    <source>
        <dbReference type="ARBA" id="ARBA00022763"/>
    </source>
</evidence>
<dbReference type="EC" id="2.7.7.7" evidence="2 15"/>
<evidence type="ECO:0000256" key="13">
    <source>
        <dbReference type="ARBA" id="ARBA00023204"/>
    </source>
</evidence>
<organism evidence="20 21">
    <name type="scientific">Caulifigura coniformis</name>
    <dbReference type="NCBI Taxonomy" id="2527983"/>
    <lineage>
        <taxon>Bacteria</taxon>
        <taxon>Pseudomonadati</taxon>
        <taxon>Planctomycetota</taxon>
        <taxon>Planctomycetia</taxon>
        <taxon>Planctomycetales</taxon>
        <taxon>Planctomycetaceae</taxon>
        <taxon>Caulifigura</taxon>
    </lineage>
</organism>
<evidence type="ECO:0000256" key="1">
    <source>
        <dbReference type="ARBA" id="ARBA00007705"/>
    </source>
</evidence>
<evidence type="ECO:0000256" key="15">
    <source>
        <dbReference type="NCBIfam" id="TIGR00593"/>
    </source>
</evidence>
<dbReference type="SUPFAM" id="SSF88723">
    <property type="entry name" value="PIN domain-like"/>
    <property type="match status" value="1"/>
</dbReference>
<dbReference type="FunFam" id="1.10.150.20:FF:000003">
    <property type="entry name" value="DNA polymerase I"/>
    <property type="match status" value="1"/>
</dbReference>
<dbReference type="PANTHER" id="PTHR10133">
    <property type="entry name" value="DNA POLYMERASE I"/>
    <property type="match status" value="1"/>
</dbReference>
<dbReference type="SMART" id="SM00474">
    <property type="entry name" value="35EXOc"/>
    <property type="match status" value="1"/>
</dbReference>
<dbReference type="SMART" id="SM00482">
    <property type="entry name" value="POLAc"/>
    <property type="match status" value="1"/>
</dbReference>
<feature type="domain" description="3'-5' exonuclease" evidence="17">
    <location>
        <begin position="304"/>
        <end position="493"/>
    </location>
</feature>
<evidence type="ECO:0000256" key="3">
    <source>
        <dbReference type="ARBA" id="ARBA00020311"/>
    </source>
</evidence>
<dbReference type="Proteomes" id="UP000315700">
    <property type="component" value="Chromosome"/>
</dbReference>
<protein>
    <recommendedName>
        <fullName evidence="3 15">DNA polymerase I</fullName>
        <ecNumber evidence="2 15">2.7.7.7</ecNumber>
    </recommendedName>
</protein>
<keyword evidence="8 16" id="KW-0227">DNA damage</keyword>
<dbReference type="Gene3D" id="3.40.50.1010">
    <property type="entry name" value="5'-nuclease"/>
    <property type="match status" value="1"/>
</dbReference>
<feature type="domain" description="DNA-directed DNA polymerase family A palm" evidence="19">
    <location>
        <begin position="660"/>
        <end position="867"/>
    </location>
</feature>
<evidence type="ECO:0000256" key="12">
    <source>
        <dbReference type="ARBA" id="ARBA00023125"/>
    </source>
</evidence>
<dbReference type="SUPFAM" id="SSF56672">
    <property type="entry name" value="DNA/RNA polymerases"/>
    <property type="match status" value="1"/>
</dbReference>
<evidence type="ECO:0000256" key="16">
    <source>
        <dbReference type="RuleBase" id="RU004460"/>
    </source>
</evidence>
<dbReference type="GO" id="GO:0003677">
    <property type="term" value="F:DNA binding"/>
    <property type="evidence" value="ECO:0007669"/>
    <property type="project" value="UniProtKB-UniRule"/>
</dbReference>
<comment type="catalytic activity">
    <reaction evidence="14 16">
        <text>DNA(n) + a 2'-deoxyribonucleoside 5'-triphosphate = DNA(n+1) + diphosphate</text>
        <dbReference type="Rhea" id="RHEA:22508"/>
        <dbReference type="Rhea" id="RHEA-COMP:17339"/>
        <dbReference type="Rhea" id="RHEA-COMP:17340"/>
        <dbReference type="ChEBI" id="CHEBI:33019"/>
        <dbReference type="ChEBI" id="CHEBI:61560"/>
        <dbReference type="ChEBI" id="CHEBI:173112"/>
        <dbReference type="EC" id="2.7.7.7"/>
    </reaction>
</comment>
<dbReference type="GO" id="GO:0008409">
    <property type="term" value="F:5'-3' exonuclease activity"/>
    <property type="evidence" value="ECO:0007669"/>
    <property type="project" value="UniProtKB-UniRule"/>
</dbReference>
<dbReference type="Gene3D" id="1.20.1060.10">
    <property type="entry name" value="Taq DNA Polymerase, Chain T, domain 4"/>
    <property type="match status" value="1"/>
</dbReference>
<dbReference type="NCBIfam" id="TIGR00593">
    <property type="entry name" value="pola"/>
    <property type="match status" value="1"/>
</dbReference>
<evidence type="ECO:0000256" key="6">
    <source>
        <dbReference type="ARBA" id="ARBA00022705"/>
    </source>
</evidence>
<dbReference type="AlphaFoldDB" id="A0A517SBC7"/>
<dbReference type="CDD" id="cd08637">
    <property type="entry name" value="DNA_pol_A_pol_I_C"/>
    <property type="match status" value="1"/>
</dbReference>
<dbReference type="CDD" id="cd09859">
    <property type="entry name" value="PIN_53EXO"/>
    <property type="match status" value="1"/>
</dbReference>
<keyword evidence="11 16" id="KW-0239">DNA-directed DNA polymerase</keyword>
<dbReference type="InterPro" id="IPR001098">
    <property type="entry name" value="DNA-dir_DNA_pol_A_palm_dom"/>
</dbReference>
<keyword evidence="6 16" id="KW-0235">DNA replication</keyword>
<feature type="domain" description="5'-3' exonuclease" evidence="18">
    <location>
        <begin position="1"/>
        <end position="261"/>
    </location>
</feature>
<dbReference type="CDD" id="cd06139">
    <property type="entry name" value="DNA_polA_I_Ecoli_like_exo"/>
    <property type="match status" value="1"/>
</dbReference>
<gene>
    <name evidence="16 20" type="primary">polA</name>
    <name evidence="20" type="ORF">Pan44_14310</name>
</gene>
<evidence type="ECO:0000256" key="10">
    <source>
        <dbReference type="ARBA" id="ARBA00022839"/>
    </source>
</evidence>
<dbReference type="Pfam" id="PF02739">
    <property type="entry name" value="5_3_exonuc_N"/>
    <property type="match status" value="1"/>
</dbReference>
<dbReference type="InterPro" id="IPR012337">
    <property type="entry name" value="RNaseH-like_sf"/>
</dbReference>
<evidence type="ECO:0000256" key="5">
    <source>
        <dbReference type="ARBA" id="ARBA00022695"/>
    </source>
</evidence>
<dbReference type="SMART" id="SM00279">
    <property type="entry name" value="HhH2"/>
    <property type="match status" value="1"/>
</dbReference>
<dbReference type="FunCoup" id="A0A517SBC7">
    <property type="interactions" value="474"/>
</dbReference>
<dbReference type="GO" id="GO:0008408">
    <property type="term" value="F:3'-5' exonuclease activity"/>
    <property type="evidence" value="ECO:0007669"/>
    <property type="project" value="UniProtKB-UniRule"/>
</dbReference>
<evidence type="ECO:0000256" key="7">
    <source>
        <dbReference type="ARBA" id="ARBA00022722"/>
    </source>
</evidence>
<evidence type="ECO:0000313" key="21">
    <source>
        <dbReference type="Proteomes" id="UP000315700"/>
    </source>
</evidence>
<dbReference type="SUPFAM" id="SSF53098">
    <property type="entry name" value="Ribonuclease H-like"/>
    <property type="match status" value="1"/>
</dbReference>
<dbReference type="PRINTS" id="PR00868">
    <property type="entry name" value="DNAPOLI"/>
</dbReference>
<proteinExistence type="inferred from homology"/>
<comment type="function">
    <text evidence="16">In addition to polymerase activity, this DNA polymerase exhibits 3'-5' and 5'-3' exonuclease activity.</text>
</comment>
<dbReference type="InterPro" id="IPR018320">
    <property type="entry name" value="DNA_polymerase_1"/>
</dbReference>
<dbReference type="GO" id="GO:0006261">
    <property type="term" value="P:DNA-templated DNA replication"/>
    <property type="evidence" value="ECO:0007669"/>
    <property type="project" value="UniProtKB-UniRule"/>
</dbReference>
<dbReference type="NCBIfam" id="NF004397">
    <property type="entry name" value="PRK05755.1"/>
    <property type="match status" value="1"/>
</dbReference>
<evidence type="ECO:0000259" key="18">
    <source>
        <dbReference type="SMART" id="SM00475"/>
    </source>
</evidence>
<keyword evidence="10 16" id="KW-0269">Exonuclease</keyword>
<dbReference type="Pfam" id="PF01612">
    <property type="entry name" value="DNA_pol_A_exo1"/>
    <property type="match status" value="1"/>
</dbReference>
<dbReference type="Gene3D" id="3.30.70.370">
    <property type="match status" value="1"/>
</dbReference>
<reference evidence="20 21" key="1">
    <citation type="submission" date="2019-02" db="EMBL/GenBank/DDBJ databases">
        <title>Deep-cultivation of Planctomycetes and their phenomic and genomic characterization uncovers novel biology.</title>
        <authorList>
            <person name="Wiegand S."/>
            <person name="Jogler M."/>
            <person name="Boedeker C."/>
            <person name="Pinto D."/>
            <person name="Vollmers J."/>
            <person name="Rivas-Marin E."/>
            <person name="Kohn T."/>
            <person name="Peeters S.H."/>
            <person name="Heuer A."/>
            <person name="Rast P."/>
            <person name="Oberbeckmann S."/>
            <person name="Bunk B."/>
            <person name="Jeske O."/>
            <person name="Meyerdierks A."/>
            <person name="Storesund J.E."/>
            <person name="Kallscheuer N."/>
            <person name="Luecker S."/>
            <person name="Lage O.M."/>
            <person name="Pohl T."/>
            <person name="Merkel B.J."/>
            <person name="Hornburger P."/>
            <person name="Mueller R.-W."/>
            <person name="Bruemmer F."/>
            <person name="Labrenz M."/>
            <person name="Spormann A.M."/>
            <person name="Op den Camp H."/>
            <person name="Overmann J."/>
            <person name="Amann R."/>
            <person name="Jetten M.S.M."/>
            <person name="Mascher T."/>
            <person name="Medema M.H."/>
            <person name="Devos D.P."/>
            <person name="Kaster A.-K."/>
            <person name="Ovreas L."/>
            <person name="Rohde M."/>
            <person name="Galperin M.Y."/>
            <person name="Jogler C."/>
        </authorList>
    </citation>
    <scope>NUCLEOTIDE SEQUENCE [LARGE SCALE GENOMIC DNA]</scope>
    <source>
        <strain evidence="20 21">Pan44</strain>
    </source>
</reference>
<dbReference type="Pfam" id="PF00476">
    <property type="entry name" value="DNA_pol_A"/>
    <property type="match status" value="1"/>
</dbReference>
<evidence type="ECO:0000256" key="9">
    <source>
        <dbReference type="ARBA" id="ARBA00022801"/>
    </source>
</evidence>
<dbReference type="InterPro" id="IPR036397">
    <property type="entry name" value="RNaseH_sf"/>
</dbReference>
<dbReference type="GO" id="GO:0003887">
    <property type="term" value="F:DNA-directed DNA polymerase activity"/>
    <property type="evidence" value="ECO:0007669"/>
    <property type="project" value="UniProtKB-UniRule"/>
</dbReference>
<keyword evidence="12 16" id="KW-0238">DNA-binding</keyword>
<dbReference type="InterPro" id="IPR043502">
    <property type="entry name" value="DNA/RNA_pol_sf"/>
</dbReference>
<keyword evidence="4 16" id="KW-0808">Transferase</keyword>
<dbReference type="RefSeq" id="WP_145028608.1">
    <property type="nucleotide sequence ID" value="NZ_CP036271.1"/>
</dbReference>
<dbReference type="InterPro" id="IPR002562">
    <property type="entry name" value="3'-5'_exonuclease_dom"/>
</dbReference>
<dbReference type="Gene3D" id="3.30.420.10">
    <property type="entry name" value="Ribonuclease H-like superfamily/Ribonuclease H"/>
    <property type="match status" value="1"/>
</dbReference>
<dbReference type="CDD" id="cd09898">
    <property type="entry name" value="H3TH_53EXO"/>
    <property type="match status" value="1"/>
</dbReference>
<evidence type="ECO:0000259" key="17">
    <source>
        <dbReference type="SMART" id="SM00474"/>
    </source>
</evidence>
<sequence>MSETLYIVDTFSLVFQVYHAIRQPMTGSRGQPTNAVFGFTGDLEHLLSEKRPTHLILAMESQGPQTRTEMFPSYKEHRSEMPEDLRPQIPMIFDVVAGYRIPVLLSEGWEADDVLATVACRAAERGMDVRIVTADKDARQLIGPKVKIYSIRKKQFYDETELLADWGVRPDQVIDFQALVGDSVDNIPGVPQVGPKTATQLIQQFGTLDAILANPAAAKVRSKAVIQNLTDYADRARMSRELARLNCDLPLEIDWEAARVKEPDWERLYELFTDYGFRRYASEAQMRMKEGRKILKPEEHVRQWFTIRDWQQFEQFYAAMSIQPAICFDLETTSTDPMQADIVGWAFSWEKDVGYYIPVAGPPGDQLLDAAEVLKRLSEVLGGSTHPAKLLNQNIKYDLLVLRRAGVNVDCERIGLDPMIGDYLLDAGARSHGLDELSKKYLQREVIPISDLIGSGKKQLKMFEVEVDRAAEYATEDADVALQIAGVIEEKLHKEGLWDLYWTLERPLIAVLADMEFQGIRVDVEELKRQSDSAAKRLEELMGQIHQIAGREFNIASPKQLAEVLFTDLKLPVIKRTKTGPSTDEEVLTELASKHELPARIIEHRMLSKLKGTYLDALPAMVNPFTGRVHTSFSQVTAATGRLSSSDPNLQNIPIRTEEGRRVRKAFVPSEPGWKLVSADYSQIELRILAHYCEDPVLIEAFRRGDDIHRLVAAQVFEVPLEDVTSDQRRIAKAVNFGVIYGQTSFGLSAVLGIPKEDAQTFIDGYFQKYSRVKAFIEATLDEALEKGYSTTILGRRREVSGIRPKRWGNMNLPERTAVNAVIQGSAADLIKKAMIHVHGRLKRENHPARLLLQIHDELLFECPEAQVDSLIALAKGEMESAIAFRVPIAVDVSVGDNWLKE</sequence>
<dbReference type="KEGG" id="ccos:Pan44_14310"/>
<accession>A0A517SBC7</accession>
<dbReference type="FunFam" id="1.10.150.20:FF:000002">
    <property type="entry name" value="DNA polymerase I"/>
    <property type="match status" value="1"/>
</dbReference>
<comment type="similarity">
    <text evidence="1 16">Belongs to the DNA polymerase type-A family.</text>
</comment>
<dbReference type="EMBL" id="CP036271">
    <property type="protein sequence ID" value="QDT53414.1"/>
    <property type="molecule type" value="Genomic_DNA"/>
</dbReference>
<dbReference type="PANTHER" id="PTHR10133:SF27">
    <property type="entry name" value="DNA POLYMERASE NU"/>
    <property type="match status" value="1"/>
</dbReference>
<dbReference type="SUPFAM" id="SSF47807">
    <property type="entry name" value="5' to 3' exonuclease, C-terminal subdomain"/>
    <property type="match status" value="1"/>
</dbReference>
<evidence type="ECO:0000256" key="4">
    <source>
        <dbReference type="ARBA" id="ARBA00022679"/>
    </source>
</evidence>
<keyword evidence="21" id="KW-1185">Reference proteome</keyword>
<dbReference type="InterPro" id="IPR002298">
    <property type="entry name" value="DNA_polymerase_A"/>
</dbReference>
<evidence type="ECO:0000256" key="11">
    <source>
        <dbReference type="ARBA" id="ARBA00022932"/>
    </source>
</evidence>
<keyword evidence="5 16" id="KW-0548">Nucleotidyltransferase</keyword>
<dbReference type="GO" id="GO:0006302">
    <property type="term" value="P:double-strand break repair"/>
    <property type="evidence" value="ECO:0007669"/>
    <property type="project" value="TreeGrafter"/>
</dbReference>
<dbReference type="SMART" id="SM00475">
    <property type="entry name" value="53EXOc"/>
    <property type="match status" value="1"/>
</dbReference>
<name>A0A517SBC7_9PLAN</name>
<keyword evidence="7" id="KW-0540">Nuclease</keyword>
<dbReference type="InterPro" id="IPR002421">
    <property type="entry name" value="5-3_exonuclease"/>
</dbReference>
<dbReference type="InterPro" id="IPR029060">
    <property type="entry name" value="PIN-like_dom_sf"/>
</dbReference>
<dbReference type="OrthoDB" id="9806424at2"/>
<dbReference type="Pfam" id="PF01367">
    <property type="entry name" value="5_3_exonuc"/>
    <property type="match status" value="1"/>
</dbReference>
<dbReference type="InterPro" id="IPR020045">
    <property type="entry name" value="DNA_polI_H3TH"/>
</dbReference>
<dbReference type="Gene3D" id="1.10.150.20">
    <property type="entry name" value="5' to 3' exonuclease, C-terminal subdomain"/>
    <property type="match status" value="2"/>
</dbReference>
<dbReference type="InParanoid" id="A0A517SBC7"/>